<evidence type="ECO:0000313" key="2">
    <source>
        <dbReference type="EMBL" id="GAA5027247.1"/>
    </source>
</evidence>
<dbReference type="Proteomes" id="UP001500427">
    <property type="component" value="Unassembled WGS sequence"/>
</dbReference>
<dbReference type="RefSeq" id="WP_345507493.1">
    <property type="nucleotide sequence ID" value="NZ_BAABIW010000014.1"/>
</dbReference>
<dbReference type="EMBL" id="BAABIW010000014">
    <property type="protein sequence ID" value="GAA5027247.1"/>
    <property type="molecule type" value="Genomic_DNA"/>
</dbReference>
<protein>
    <submittedName>
        <fullName evidence="2">Uncharacterized protein</fullName>
    </submittedName>
</protein>
<reference evidence="3" key="1">
    <citation type="journal article" date="2019" name="Int. J. Syst. Evol. Microbiol.">
        <title>The Global Catalogue of Microorganisms (GCM) 10K type strain sequencing project: providing services to taxonomists for standard genome sequencing and annotation.</title>
        <authorList>
            <consortium name="The Broad Institute Genomics Platform"/>
            <consortium name="The Broad Institute Genome Sequencing Center for Infectious Disease"/>
            <person name="Wu L."/>
            <person name="Ma J."/>
        </authorList>
    </citation>
    <scope>NUCLEOTIDE SEQUENCE [LARGE SCALE GENOMIC DNA]</scope>
    <source>
        <strain evidence="3">JCM 17687</strain>
    </source>
</reference>
<proteinExistence type="predicted"/>
<name>A0ABP9JCM3_9MICO</name>
<accession>A0ABP9JCM3</accession>
<organism evidence="2 3">
    <name type="scientific">Terrabacter aeriphilus</name>
    <dbReference type="NCBI Taxonomy" id="515662"/>
    <lineage>
        <taxon>Bacteria</taxon>
        <taxon>Bacillati</taxon>
        <taxon>Actinomycetota</taxon>
        <taxon>Actinomycetes</taxon>
        <taxon>Micrococcales</taxon>
        <taxon>Intrasporangiaceae</taxon>
        <taxon>Terrabacter</taxon>
    </lineage>
</organism>
<keyword evidence="3" id="KW-1185">Reference proteome</keyword>
<gene>
    <name evidence="2" type="ORF">GCM10023258_21830</name>
</gene>
<evidence type="ECO:0000313" key="3">
    <source>
        <dbReference type="Proteomes" id="UP001500427"/>
    </source>
</evidence>
<feature type="compositionally biased region" description="Pro residues" evidence="1">
    <location>
        <begin position="1"/>
        <end position="26"/>
    </location>
</feature>
<feature type="region of interest" description="Disordered" evidence="1">
    <location>
        <begin position="1"/>
        <end position="28"/>
    </location>
</feature>
<sequence length="138" mass="14249">MSTPAPGPDQPPGPPEPHGTPEPPEAPETFARRVGSGARRYGVLVLAVLAFLVVRALTDDDGTRDVRVGQCVAGGDGGDVRVVDCSDGSSAGRVVLVERDVFTDETRVRALCAAHGSDRAFTSALAAGDRGTVLCVRP</sequence>
<evidence type="ECO:0000256" key="1">
    <source>
        <dbReference type="SAM" id="MobiDB-lite"/>
    </source>
</evidence>
<comment type="caution">
    <text evidence="2">The sequence shown here is derived from an EMBL/GenBank/DDBJ whole genome shotgun (WGS) entry which is preliminary data.</text>
</comment>